<dbReference type="OrthoDB" id="18740at2759"/>
<dbReference type="GO" id="GO:0030036">
    <property type="term" value="P:actin cytoskeleton organization"/>
    <property type="evidence" value="ECO:0007669"/>
    <property type="project" value="InterPro"/>
</dbReference>
<accession>A0A7R8WMI6</accession>
<keyword evidence="2" id="KW-0677">Repeat</keyword>
<dbReference type="AlphaFoldDB" id="A0A7R8WMI6"/>
<dbReference type="InterPro" id="IPR001298">
    <property type="entry name" value="Filamin/ABP280_rpt"/>
</dbReference>
<sequence>MIEQEPKRLTHSLEHDLSDGLKLIALVEQLTGRRIRKIPRPINHHQWLENVQFALNAIEEDGIKLVNIGNEDIVNGNLKLILGLIWSLINRYQIGRTNFPPKKLMLAWLQAVLPECKVKNFTTDWNSGIYLSALLDFCQPGLFPHWRELDQRQGQRNCERAMELAQKEFGIPMVLDPEYLASPHLDELSGMTYLSYFMKENSPGYTSTLEWARKAIPQMRLNNFTTDFNDGTAVCHLVKSLGGPVPGYKDGLYTSEAEWVPNWEKAHKGGAKLGVTPLLKPKEMADPGISHLAPMAYVARYIWCPRRMSPGDRIQVSCDTRHNRVGVPVNFQLQFLEDDVDINDIEVSVVGPRGVRPPVDVDFGKNGGTGTYIPDVHGMYQIVVSYEGEKCRGCPVAVRATPEGPRHTVGGIEPCAVGSIVEVLVNSNGSGGIEEVDVTAYSPSEKEHSLPVHDDNGIYLATFQPDEAGEWSIAVTYETEHIEGSPYSCFVFDPNAVKVRES</sequence>
<dbReference type="PROSITE" id="PS50194">
    <property type="entry name" value="FILAMIN_REPEAT"/>
    <property type="match status" value="2"/>
</dbReference>
<dbReference type="Gene3D" id="2.60.40.10">
    <property type="entry name" value="Immunoglobulins"/>
    <property type="match status" value="2"/>
</dbReference>
<reference evidence="3" key="1">
    <citation type="submission" date="2020-11" db="EMBL/GenBank/DDBJ databases">
        <authorList>
            <person name="Tran Van P."/>
        </authorList>
    </citation>
    <scope>NUCLEOTIDE SEQUENCE</scope>
</reference>
<dbReference type="PANTHER" id="PTHR38537">
    <property type="entry name" value="JITTERBUG, ISOFORM N"/>
    <property type="match status" value="1"/>
</dbReference>
<dbReference type="InterPro" id="IPR017868">
    <property type="entry name" value="Filamin/ABP280_repeat-like"/>
</dbReference>
<dbReference type="CDD" id="cd21229">
    <property type="entry name" value="CH_jitterbug-like_rpt2"/>
    <property type="match status" value="1"/>
</dbReference>
<name>A0A7R8WMI6_9CRUS</name>
<evidence type="ECO:0000313" key="3">
    <source>
        <dbReference type="EMBL" id="CAD7233282.1"/>
    </source>
</evidence>
<dbReference type="InterPro" id="IPR001715">
    <property type="entry name" value="CH_dom"/>
</dbReference>
<dbReference type="SUPFAM" id="SSF47576">
    <property type="entry name" value="Calponin-homology domain, CH-domain"/>
    <property type="match status" value="2"/>
</dbReference>
<feature type="non-terminal residue" evidence="3">
    <location>
        <position position="502"/>
    </location>
</feature>
<gene>
    <name evidence="3" type="ORF">CTOB1V02_LOCUS11105</name>
</gene>
<protein>
    <submittedName>
        <fullName evidence="3">Uncharacterized protein</fullName>
    </submittedName>
</protein>
<comment type="similarity">
    <text evidence="1">Belongs to the filamin family.</text>
</comment>
<dbReference type="PANTHER" id="PTHR38537:SF13">
    <property type="entry name" value="JITTERBUG, ISOFORM N"/>
    <property type="match status" value="1"/>
</dbReference>
<dbReference type="PROSITE" id="PS50021">
    <property type="entry name" value="CH"/>
    <property type="match status" value="2"/>
</dbReference>
<dbReference type="EMBL" id="OB665963">
    <property type="protein sequence ID" value="CAD7233282.1"/>
    <property type="molecule type" value="Genomic_DNA"/>
</dbReference>
<dbReference type="SUPFAM" id="SSF81296">
    <property type="entry name" value="E set domains"/>
    <property type="match status" value="2"/>
</dbReference>
<dbReference type="Pfam" id="PF00630">
    <property type="entry name" value="Filamin"/>
    <property type="match status" value="2"/>
</dbReference>
<dbReference type="InterPro" id="IPR014756">
    <property type="entry name" value="Ig_E-set"/>
</dbReference>
<dbReference type="InterPro" id="IPR013783">
    <property type="entry name" value="Ig-like_fold"/>
</dbReference>
<dbReference type="Pfam" id="PF00307">
    <property type="entry name" value="CH"/>
    <property type="match status" value="3"/>
</dbReference>
<dbReference type="SMART" id="SM00557">
    <property type="entry name" value="IG_FLMN"/>
    <property type="match status" value="2"/>
</dbReference>
<evidence type="ECO:0000256" key="1">
    <source>
        <dbReference type="ARBA" id="ARBA00009238"/>
    </source>
</evidence>
<evidence type="ECO:0000256" key="2">
    <source>
        <dbReference type="ARBA" id="ARBA00022737"/>
    </source>
</evidence>
<proteinExistence type="inferred from homology"/>
<dbReference type="FunFam" id="1.10.418.10:FF:000068">
    <property type="entry name" value="Putative Filamin-A"/>
    <property type="match status" value="1"/>
</dbReference>
<dbReference type="SMART" id="SM00033">
    <property type="entry name" value="CH"/>
    <property type="match status" value="3"/>
</dbReference>
<dbReference type="GO" id="GO:0051015">
    <property type="term" value="F:actin filament binding"/>
    <property type="evidence" value="ECO:0007669"/>
    <property type="project" value="InterPro"/>
</dbReference>
<organism evidence="3">
    <name type="scientific">Cyprideis torosa</name>
    <dbReference type="NCBI Taxonomy" id="163714"/>
    <lineage>
        <taxon>Eukaryota</taxon>
        <taxon>Metazoa</taxon>
        <taxon>Ecdysozoa</taxon>
        <taxon>Arthropoda</taxon>
        <taxon>Crustacea</taxon>
        <taxon>Oligostraca</taxon>
        <taxon>Ostracoda</taxon>
        <taxon>Podocopa</taxon>
        <taxon>Podocopida</taxon>
        <taxon>Cytherocopina</taxon>
        <taxon>Cytheroidea</taxon>
        <taxon>Cytherideidae</taxon>
        <taxon>Cyprideis</taxon>
    </lineage>
</organism>
<dbReference type="Gene3D" id="1.10.418.10">
    <property type="entry name" value="Calponin-like domain"/>
    <property type="match status" value="3"/>
</dbReference>
<dbReference type="InterPro" id="IPR044801">
    <property type="entry name" value="Filamin"/>
</dbReference>
<dbReference type="InterPro" id="IPR036872">
    <property type="entry name" value="CH_dom_sf"/>
</dbReference>